<gene>
    <name evidence="1" type="ORF">BD289DRAFT_81497</name>
</gene>
<organism evidence="1 2">
    <name type="scientific">Coniella lustricola</name>
    <dbReference type="NCBI Taxonomy" id="2025994"/>
    <lineage>
        <taxon>Eukaryota</taxon>
        <taxon>Fungi</taxon>
        <taxon>Dikarya</taxon>
        <taxon>Ascomycota</taxon>
        <taxon>Pezizomycotina</taxon>
        <taxon>Sordariomycetes</taxon>
        <taxon>Sordariomycetidae</taxon>
        <taxon>Diaporthales</taxon>
        <taxon>Schizoparmaceae</taxon>
        <taxon>Coniella</taxon>
    </lineage>
</organism>
<dbReference type="Proteomes" id="UP000241462">
    <property type="component" value="Unassembled WGS sequence"/>
</dbReference>
<evidence type="ECO:0000313" key="2">
    <source>
        <dbReference type="Proteomes" id="UP000241462"/>
    </source>
</evidence>
<dbReference type="InParanoid" id="A0A2T3AHD0"/>
<sequence length="163" mass="18152">MQVLPHRGLALPTRARETPRDTLLHLYVTPEGQVYLAVLQLLQSSIVSGLPASLRRCDSASEPAALLRRRRCQDTSCDVCDLMKCDSHNSDHQVANVHRCLGRRHMPPNPHSGLHLRKLANCRGDLDPRPSTLRAVDHGRHISLVMTSMDHPTNTVILAQCHA</sequence>
<reference evidence="1 2" key="1">
    <citation type="journal article" date="2018" name="Mycol. Prog.">
        <title>Coniella lustricola, a new species from submerged detritus.</title>
        <authorList>
            <person name="Raudabaugh D.B."/>
            <person name="Iturriaga T."/>
            <person name="Carver A."/>
            <person name="Mondo S."/>
            <person name="Pangilinan J."/>
            <person name="Lipzen A."/>
            <person name="He G."/>
            <person name="Amirebrahimi M."/>
            <person name="Grigoriev I.V."/>
            <person name="Miller A.N."/>
        </authorList>
    </citation>
    <scope>NUCLEOTIDE SEQUENCE [LARGE SCALE GENOMIC DNA]</scope>
    <source>
        <strain evidence="1 2">B22-T-1</strain>
    </source>
</reference>
<proteinExistence type="predicted"/>
<keyword evidence="2" id="KW-1185">Reference proteome</keyword>
<protein>
    <submittedName>
        <fullName evidence="1">Uncharacterized protein</fullName>
    </submittedName>
</protein>
<name>A0A2T3AHD0_9PEZI</name>
<dbReference type="EMBL" id="KZ678389">
    <property type="protein sequence ID" value="PSR97614.1"/>
    <property type="molecule type" value="Genomic_DNA"/>
</dbReference>
<dbReference type="AlphaFoldDB" id="A0A2T3AHD0"/>
<accession>A0A2T3AHD0</accession>
<evidence type="ECO:0000313" key="1">
    <source>
        <dbReference type="EMBL" id="PSR97614.1"/>
    </source>
</evidence>